<dbReference type="AlphaFoldDB" id="A0A841J269"/>
<comment type="caution">
    <text evidence="3">The sequence shown here is derived from an EMBL/GenBank/DDBJ whole genome shotgun (WGS) entry which is preliminary data.</text>
</comment>
<evidence type="ECO:0000256" key="1">
    <source>
        <dbReference type="SAM" id="MobiDB-lite"/>
    </source>
</evidence>
<evidence type="ECO:0000313" key="4">
    <source>
        <dbReference type="Proteomes" id="UP000552700"/>
    </source>
</evidence>
<organism evidence="3 4">
    <name type="scientific">Sphingobium subterraneum</name>
    <dbReference type="NCBI Taxonomy" id="627688"/>
    <lineage>
        <taxon>Bacteria</taxon>
        <taxon>Pseudomonadati</taxon>
        <taxon>Pseudomonadota</taxon>
        <taxon>Alphaproteobacteria</taxon>
        <taxon>Sphingomonadales</taxon>
        <taxon>Sphingomonadaceae</taxon>
        <taxon>Sphingobium</taxon>
    </lineage>
</organism>
<dbReference type="Pfam" id="PF10276">
    <property type="entry name" value="zf-CHCC"/>
    <property type="match status" value="1"/>
</dbReference>
<dbReference type="Proteomes" id="UP000552700">
    <property type="component" value="Unassembled WGS sequence"/>
</dbReference>
<dbReference type="InterPro" id="IPR019401">
    <property type="entry name" value="Znf_CHCC"/>
</dbReference>
<name>A0A841J269_9SPHN</name>
<accession>A0A841J269</accession>
<dbReference type="EMBL" id="JACIJP010000002">
    <property type="protein sequence ID" value="MBB6123636.1"/>
    <property type="molecule type" value="Genomic_DNA"/>
</dbReference>
<dbReference type="RefSeq" id="WP_184078965.1">
    <property type="nucleotide sequence ID" value="NZ_JACIJP010000002.1"/>
</dbReference>
<sequence length="78" mass="8103">MIQPPETIRTTKTRVVCDGSGDIPAALGHPRVYMEIDEKGYAECGYCDRRFVLIGGPADAPAGHSTHGDGAGTGVTSA</sequence>
<evidence type="ECO:0000259" key="2">
    <source>
        <dbReference type="Pfam" id="PF10276"/>
    </source>
</evidence>
<proteinExistence type="predicted"/>
<gene>
    <name evidence="3" type="ORF">FHS92_001365</name>
</gene>
<feature type="region of interest" description="Disordered" evidence="1">
    <location>
        <begin position="59"/>
        <end position="78"/>
    </location>
</feature>
<feature type="compositionally biased region" description="Gly residues" evidence="1">
    <location>
        <begin position="69"/>
        <end position="78"/>
    </location>
</feature>
<dbReference type="Gene3D" id="2.60.260.40">
    <property type="entry name" value="q5lls5 like domains"/>
    <property type="match status" value="1"/>
</dbReference>
<evidence type="ECO:0000313" key="3">
    <source>
        <dbReference type="EMBL" id="MBB6123636.1"/>
    </source>
</evidence>
<feature type="domain" description="Zinc finger CHCC-type" evidence="2">
    <location>
        <begin position="13"/>
        <end position="51"/>
    </location>
</feature>
<keyword evidence="4" id="KW-1185">Reference proteome</keyword>
<protein>
    <submittedName>
        <fullName evidence="3">Putative Zn-finger protein</fullName>
    </submittedName>
</protein>
<reference evidence="3 4" key="1">
    <citation type="submission" date="2020-08" db="EMBL/GenBank/DDBJ databases">
        <title>Genomic Encyclopedia of Type Strains, Phase IV (KMG-IV): sequencing the most valuable type-strain genomes for metagenomic binning, comparative biology and taxonomic classification.</title>
        <authorList>
            <person name="Goeker M."/>
        </authorList>
    </citation>
    <scope>NUCLEOTIDE SEQUENCE [LARGE SCALE GENOMIC DNA]</scope>
    <source>
        <strain evidence="3 4">DSM 102255</strain>
    </source>
</reference>